<feature type="region of interest" description="Disordered" evidence="1">
    <location>
        <begin position="228"/>
        <end position="247"/>
    </location>
</feature>
<proteinExistence type="predicted"/>
<dbReference type="AlphaFoldDB" id="A0A1F2WNK3"/>
<evidence type="ECO:0000313" key="2">
    <source>
        <dbReference type="EMBL" id="OFW58414.1"/>
    </source>
</evidence>
<dbReference type="STRING" id="1797197.A2Y75_01515"/>
<dbReference type="Proteomes" id="UP000177876">
    <property type="component" value="Unassembled WGS sequence"/>
</dbReference>
<evidence type="ECO:0000256" key="1">
    <source>
        <dbReference type="SAM" id="MobiDB-lite"/>
    </source>
</evidence>
<reference evidence="2 3" key="1">
    <citation type="journal article" date="2016" name="Nat. Commun.">
        <title>Thousands of microbial genomes shed light on interconnected biogeochemical processes in an aquifer system.</title>
        <authorList>
            <person name="Anantharaman K."/>
            <person name="Brown C.T."/>
            <person name="Hug L.A."/>
            <person name="Sharon I."/>
            <person name="Castelle C.J."/>
            <person name="Probst A.J."/>
            <person name="Thomas B.C."/>
            <person name="Singh A."/>
            <person name="Wilkins M.J."/>
            <person name="Karaoz U."/>
            <person name="Brodie E.L."/>
            <person name="Williams K.H."/>
            <person name="Hubbard S.S."/>
            <person name="Banfield J.F."/>
        </authorList>
    </citation>
    <scope>NUCLEOTIDE SEQUENCE [LARGE SCALE GENOMIC DNA]</scope>
</reference>
<gene>
    <name evidence="2" type="ORF">A2Y75_01515</name>
</gene>
<feature type="region of interest" description="Disordered" evidence="1">
    <location>
        <begin position="291"/>
        <end position="339"/>
    </location>
</feature>
<accession>A0A1F2WNK3</accession>
<feature type="compositionally biased region" description="Basic and acidic residues" evidence="1">
    <location>
        <begin position="291"/>
        <end position="308"/>
    </location>
</feature>
<sequence>MTSLVKKEPFDVTRPTTESGIEMALALKEESEKRLVVAQYINRHLHQGVDFGVIPGTKEQTLLKPGAEKLVDLFRCTPQFEILDKVEDWASGLFNYTFRVRIAHRESGKVLAEGYGSANSREGRYRWRNDHRKCPSCGKESIYKSKWAPRDQPYAKPGWYCNKKAGGCGETFADGDQRIESQTEGKVENDDIYTLVNTILKMAKKRALVDGAIALARCSDMFGQDLEDLEPLDEEPPSRPAKNDGPCSELQTVLARIANSVSEKELKGVAEQAAKLTDADKAEAKKAYLKKLDELKNEEPPHDPKTGEVTEASAANIPDDDMPMWDEPAPGSRTREPRE</sequence>
<protein>
    <submittedName>
        <fullName evidence="2">Uncharacterized protein</fullName>
    </submittedName>
</protein>
<organism evidence="2 3">
    <name type="scientific">Candidatus Solincola sediminis</name>
    <dbReference type="NCBI Taxonomy" id="1797199"/>
    <lineage>
        <taxon>Bacteria</taxon>
        <taxon>Bacillati</taxon>
        <taxon>Actinomycetota</taxon>
        <taxon>Candidatus Geothermincolia</taxon>
        <taxon>Candidatus Geothermincolales</taxon>
        <taxon>Candidatus Geothermincolaceae</taxon>
        <taxon>Candidatus Solincola</taxon>
    </lineage>
</organism>
<dbReference type="EMBL" id="MELK01000023">
    <property type="protein sequence ID" value="OFW58414.1"/>
    <property type="molecule type" value="Genomic_DNA"/>
</dbReference>
<evidence type="ECO:0000313" key="3">
    <source>
        <dbReference type="Proteomes" id="UP000177876"/>
    </source>
</evidence>
<name>A0A1F2WNK3_9ACTN</name>
<comment type="caution">
    <text evidence="2">The sequence shown here is derived from an EMBL/GenBank/DDBJ whole genome shotgun (WGS) entry which is preliminary data.</text>
</comment>